<evidence type="ECO:0000313" key="2">
    <source>
        <dbReference type="EMBL" id="KAJ1214597.1"/>
    </source>
</evidence>
<proteinExistence type="predicted"/>
<accession>A0AAV7WKL2</accession>
<protein>
    <submittedName>
        <fullName evidence="2">Uncharacterized protein</fullName>
    </submittedName>
</protein>
<dbReference type="AlphaFoldDB" id="A0AAV7WKL2"/>
<evidence type="ECO:0000256" key="1">
    <source>
        <dbReference type="SAM" id="MobiDB-lite"/>
    </source>
</evidence>
<comment type="caution">
    <text evidence="2">The sequence shown here is derived from an EMBL/GenBank/DDBJ whole genome shotgun (WGS) entry which is preliminary data.</text>
</comment>
<dbReference type="Proteomes" id="UP001066276">
    <property type="component" value="Chromosome 1_1"/>
</dbReference>
<name>A0AAV7WKL2_PLEWA</name>
<dbReference type="EMBL" id="JANPWB010000001">
    <property type="protein sequence ID" value="KAJ1214597.1"/>
    <property type="molecule type" value="Genomic_DNA"/>
</dbReference>
<keyword evidence="3" id="KW-1185">Reference proteome</keyword>
<organism evidence="2 3">
    <name type="scientific">Pleurodeles waltl</name>
    <name type="common">Iberian ribbed newt</name>
    <dbReference type="NCBI Taxonomy" id="8319"/>
    <lineage>
        <taxon>Eukaryota</taxon>
        <taxon>Metazoa</taxon>
        <taxon>Chordata</taxon>
        <taxon>Craniata</taxon>
        <taxon>Vertebrata</taxon>
        <taxon>Euteleostomi</taxon>
        <taxon>Amphibia</taxon>
        <taxon>Batrachia</taxon>
        <taxon>Caudata</taxon>
        <taxon>Salamandroidea</taxon>
        <taxon>Salamandridae</taxon>
        <taxon>Pleurodelinae</taxon>
        <taxon>Pleurodeles</taxon>
    </lineage>
</organism>
<reference evidence="2" key="1">
    <citation type="journal article" date="2022" name="bioRxiv">
        <title>Sequencing and chromosome-scale assembly of the giantPleurodeles waltlgenome.</title>
        <authorList>
            <person name="Brown T."/>
            <person name="Elewa A."/>
            <person name="Iarovenko S."/>
            <person name="Subramanian E."/>
            <person name="Araus A.J."/>
            <person name="Petzold A."/>
            <person name="Susuki M."/>
            <person name="Suzuki K.-i.T."/>
            <person name="Hayashi T."/>
            <person name="Toyoda A."/>
            <person name="Oliveira C."/>
            <person name="Osipova E."/>
            <person name="Leigh N.D."/>
            <person name="Simon A."/>
            <person name="Yun M.H."/>
        </authorList>
    </citation>
    <scope>NUCLEOTIDE SEQUENCE</scope>
    <source>
        <strain evidence="2">20211129_DDA</strain>
        <tissue evidence="2">Liver</tissue>
    </source>
</reference>
<sequence length="80" mass="8531">MSYLGRGLAMFENGRLAEPLKPDCGPRTGQGDTLALFAPLEDQPGTRGGRRCPKSPLDRDMSDLILPPAVSTTTGAYARP</sequence>
<evidence type="ECO:0000313" key="3">
    <source>
        <dbReference type="Proteomes" id="UP001066276"/>
    </source>
</evidence>
<feature type="region of interest" description="Disordered" evidence="1">
    <location>
        <begin position="40"/>
        <end position="62"/>
    </location>
</feature>
<gene>
    <name evidence="2" type="ORF">NDU88_002215</name>
</gene>